<dbReference type="Pfam" id="PF06067">
    <property type="entry name" value="DUF932"/>
    <property type="match status" value="1"/>
</dbReference>
<dbReference type="InterPro" id="IPR026325">
    <property type="entry name" value="DUF932"/>
</dbReference>
<dbReference type="Proteomes" id="UP000593994">
    <property type="component" value="Chromosome"/>
</dbReference>
<dbReference type="KEGG" id="sbal:HUE88_12875"/>
<proteinExistence type="predicted"/>
<dbReference type="EMBL" id="CP054492">
    <property type="protein sequence ID" value="QOY51965.1"/>
    <property type="molecule type" value="Genomic_DNA"/>
</dbReference>
<evidence type="ECO:0000313" key="2">
    <source>
        <dbReference type="Proteomes" id="UP000593994"/>
    </source>
</evidence>
<organism evidence="1 2">
    <name type="scientific">Candidatus Sulfurimonas baltica</name>
    <dbReference type="NCBI Taxonomy" id="2740404"/>
    <lineage>
        <taxon>Bacteria</taxon>
        <taxon>Pseudomonadati</taxon>
        <taxon>Campylobacterota</taxon>
        <taxon>Epsilonproteobacteria</taxon>
        <taxon>Campylobacterales</taxon>
        <taxon>Sulfurimonadaceae</taxon>
        <taxon>Sulfurimonas</taxon>
    </lineage>
</organism>
<name>A0A7S7LV80_9BACT</name>
<dbReference type="AlphaFoldDB" id="A0A7S7LV80"/>
<evidence type="ECO:0000313" key="1">
    <source>
        <dbReference type="EMBL" id="QOY51965.1"/>
    </source>
</evidence>
<accession>A0A7S7LV80</accession>
<sequence length="274" mass="31331">MSTIPSILTNEQLKQQAPSIFSDSPIESVSSMYHFVKTSEVLKTFREAGFFPILSGEAKSRTKEGQPYVKHLIQFRSLENLLKVPKNGLYYDICIKNSHNKTSSFTLELSCYRLVCSNMLTISTDQLLYRRIIHKGFQASKITRAIVEMVNYIPTVEKEIEQMKQVTLNDIEALALSKIAIDIRFDTAKHDIDPQELLTIKRPDDSFPSAFNIYNRLQESIINGGIKLKDKMSQKVLTSKSLTSIDERIKLNKELYKTMQNLISLKSESYMMAA</sequence>
<keyword evidence="2" id="KW-1185">Reference proteome</keyword>
<dbReference type="RefSeq" id="WP_194369575.1">
    <property type="nucleotide sequence ID" value="NZ_CP054492.1"/>
</dbReference>
<gene>
    <name evidence="1" type="ORF">HUE88_12875</name>
</gene>
<protein>
    <submittedName>
        <fullName evidence="1">DUF932 domain-containing protein</fullName>
    </submittedName>
</protein>
<reference evidence="1 2" key="1">
    <citation type="submission" date="2020-05" db="EMBL/GenBank/DDBJ databases">
        <title>Sulfurimonas marisnigri, sp. nov., and Sulfurimonas baltica, sp. nov., manganese oxide reducing chemolithoautotrophs of the class Epsilonproteobacteria isolated from the pelagic redoxclines of the Black and Baltic Seas and emended description of the genus Sulfurimonas.</title>
        <authorList>
            <person name="Henkel J.V."/>
            <person name="Laudan C."/>
            <person name="Werner J."/>
            <person name="Neu T."/>
            <person name="Plewe S."/>
            <person name="Sproer C."/>
            <person name="Bunk B."/>
            <person name="Schulz-Vogt H.N."/>
        </authorList>
    </citation>
    <scope>NUCLEOTIDE SEQUENCE [LARGE SCALE GENOMIC DNA]</scope>
    <source>
        <strain evidence="1 2">GD2</strain>
    </source>
</reference>